<feature type="domain" description="SCP2" evidence="3">
    <location>
        <begin position="15"/>
        <end position="113"/>
    </location>
</feature>
<reference evidence="4" key="1">
    <citation type="journal article" date="2020" name="mSystems">
        <title>Genome- and Community-Level Interaction Insights into Carbon Utilization and Element Cycling Functions of Hydrothermarchaeota in Hydrothermal Sediment.</title>
        <authorList>
            <person name="Zhou Z."/>
            <person name="Liu Y."/>
            <person name="Xu W."/>
            <person name="Pan J."/>
            <person name="Luo Z.H."/>
            <person name="Li M."/>
        </authorList>
    </citation>
    <scope>NUCLEOTIDE SEQUENCE [LARGE SCALE GENOMIC DNA]</scope>
    <source>
        <strain evidence="4">HyVt-26</strain>
    </source>
</reference>
<dbReference type="HAMAP" id="MF_02215">
    <property type="entry name" value="UbiJ"/>
    <property type="match status" value="1"/>
</dbReference>
<sequence length="209" mass="23481">MSTRDLALESLERSINLLLQLDPMACKKLARHHGKVIGIHLRGPEITLYFIPDQQGHLQLFGHIEGEPDALLSGSPLDLLRSGDQQQGSQQLFAGRVSITGDTRLAHNFGTTLGSLDIDWEEQLSKLTGDILAHQIGSAVRKTAYWAKDTGSRLETDLGEYLTEETRLLPHPLEVDDFIAQVDELREQSDRLEARMRLLQKKLLPEQNK</sequence>
<comment type="similarity">
    <text evidence="1">Belongs to the UbiJ family.</text>
</comment>
<dbReference type="InterPro" id="IPR038989">
    <property type="entry name" value="UbiJ"/>
</dbReference>
<dbReference type="UniPathway" id="UPA00232"/>
<keyword evidence="2" id="KW-0175">Coiled coil</keyword>
<organism evidence="4">
    <name type="scientific">Thiolapillus brandeum</name>
    <dbReference type="NCBI Taxonomy" id="1076588"/>
    <lineage>
        <taxon>Bacteria</taxon>
        <taxon>Pseudomonadati</taxon>
        <taxon>Pseudomonadota</taxon>
        <taxon>Gammaproteobacteria</taxon>
        <taxon>Chromatiales</taxon>
        <taxon>Sedimenticolaceae</taxon>
        <taxon>Thiolapillus</taxon>
    </lineage>
</organism>
<proteinExistence type="inferred from homology"/>
<feature type="coiled-coil region" evidence="2">
    <location>
        <begin position="175"/>
        <end position="202"/>
    </location>
</feature>
<dbReference type="GO" id="GO:0006744">
    <property type="term" value="P:ubiquinone biosynthetic process"/>
    <property type="evidence" value="ECO:0007669"/>
    <property type="project" value="UniProtKB-UniRule"/>
</dbReference>
<dbReference type="InterPro" id="IPR036527">
    <property type="entry name" value="SCP2_sterol-bd_dom_sf"/>
</dbReference>
<dbReference type="PANTHER" id="PTHR38693:SF1">
    <property type="entry name" value="UBIQUINONE BIOSYNTHESIS ACCESSORY FACTOR UBIJ"/>
    <property type="match status" value="1"/>
</dbReference>
<dbReference type="EMBL" id="DRCV01000038">
    <property type="protein sequence ID" value="HDK37547.1"/>
    <property type="molecule type" value="Genomic_DNA"/>
</dbReference>
<name>A0A831K2K6_9GAMM</name>
<comment type="pathway">
    <text evidence="1">Cofactor biosynthesis; ubiquinone biosynthesis.</text>
</comment>
<evidence type="ECO:0000256" key="1">
    <source>
        <dbReference type="HAMAP-Rule" id="MF_02215"/>
    </source>
</evidence>
<dbReference type="PANTHER" id="PTHR38693">
    <property type="entry name" value="UBIQUINONE BIOSYNTHESIS PROTEIN UBIJ"/>
    <property type="match status" value="1"/>
</dbReference>
<comment type="function">
    <text evidence="1">Required for ubiquinone (coenzyme Q) biosynthesis. Binds hydrophobic ubiquinone biosynthetic intermediates via its SCP2 domain and is essential for the stability of the Ubi complex. May constitute a docking platform where Ubi enzymes assemble and access their SCP2-bound polyprenyl substrates.</text>
</comment>
<evidence type="ECO:0000256" key="2">
    <source>
        <dbReference type="SAM" id="Coils"/>
    </source>
</evidence>
<dbReference type="GO" id="GO:0005737">
    <property type="term" value="C:cytoplasm"/>
    <property type="evidence" value="ECO:0007669"/>
    <property type="project" value="UniProtKB-SubCell"/>
</dbReference>
<evidence type="ECO:0000313" key="4">
    <source>
        <dbReference type="EMBL" id="HDK37547.1"/>
    </source>
</evidence>
<dbReference type="AlphaFoldDB" id="A0A831K2K6"/>
<keyword evidence="1" id="KW-0831">Ubiquinone biosynthesis</keyword>
<dbReference type="Pfam" id="PF02036">
    <property type="entry name" value="SCP2"/>
    <property type="match status" value="1"/>
</dbReference>
<keyword evidence="1" id="KW-0963">Cytoplasm</keyword>
<dbReference type="SUPFAM" id="SSF55718">
    <property type="entry name" value="SCP-like"/>
    <property type="match status" value="1"/>
</dbReference>
<dbReference type="Proteomes" id="UP000885822">
    <property type="component" value="Unassembled WGS sequence"/>
</dbReference>
<evidence type="ECO:0000259" key="3">
    <source>
        <dbReference type="Pfam" id="PF02036"/>
    </source>
</evidence>
<comment type="caution">
    <text evidence="4">The sequence shown here is derived from an EMBL/GenBank/DDBJ whole genome shotgun (WGS) entry which is preliminary data.</text>
</comment>
<comment type="subcellular location">
    <subcellularLocation>
        <location evidence="1">Cytoplasm</location>
    </subcellularLocation>
</comment>
<accession>A0A831K2K6</accession>
<protein>
    <recommendedName>
        <fullName evidence="1">Ubiquinone biosynthesis accessory factor UbiJ</fullName>
    </recommendedName>
</protein>
<dbReference type="InterPro" id="IPR003033">
    <property type="entry name" value="SCP2_sterol-bd_dom"/>
</dbReference>
<gene>
    <name evidence="1" type="primary">ubiJ</name>
    <name evidence="4" type="ORF">ENG92_00825</name>
</gene>